<dbReference type="Proteomes" id="UP000324298">
    <property type="component" value="Unassembled WGS sequence"/>
</dbReference>
<proteinExistence type="predicted"/>
<organism evidence="3 4">
    <name type="scientific">Oryzomonas rubra</name>
    <dbReference type="NCBI Taxonomy" id="2509454"/>
    <lineage>
        <taxon>Bacteria</taxon>
        <taxon>Pseudomonadati</taxon>
        <taxon>Thermodesulfobacteriota</taxon>
        <taxon>Desulfuromonadia</taxon>
        <taxon>Geobacterales</taxon>
        <taxon>Geobacteraceae</taxon>
        <taxon>Oryzomonas</taxon>
    </lineage>
</organism>
<evidence type="ECO:0000313" key="4">
    <source>
        <dbReference type="Proteomes" id="UP000324298"/>
    </source>
</evidence>
<dbReference type="AlphaFoldDB" id="A0A5A9XNR7"/>
<dbReference type="OrthoDB" id="5772375at2"/>
<dbReference type="RefSeq" id="WP_149306390.1">
    <property type="nucleotide sequence ID" value="NZ_SRSD01000002.1"/>
</dbReference>
<dbReference type="EMBL" id="SRSD01000002">
    <property type="protein sequence ID" value="KAA0894233.1"/>
    <property type="molecule type" value="Genomic_DNA"/>
</dbReference>
<dbReference type="Pfam" id="PF11740">
    <property type="entry name" value="KfrA_N"/>
    <property type="match status" value="1"/>
</dbReference>
<comment type="caution">
    <text evidence="3">The sequence shown here is derived from an EMBL/GenBank/DDBJ whole genome shotgun (WGS) entry which is preliminary data.</text>
</comment>
<keyword evidence="4" id="KW-1185">Reference proteome</keyword>
<keyword evidence="1" id="KW-0175">Coiled coil</keyword>
<gene>
    <name evidence="3" type="ORF">ET418_04565</name>
</gene>
<keyword evidence="3" id="KW-0238">DNA-binding</keyword>
<feature type="domain" description="KfrA N-terminal DNA-binding" evidence="2">
    <location>
        <begin position="5"/>
        <end position="116"/>
    </location>
</feature>
<name>A0A5A9XNR7_9BACT</name>
<reference evidence="3 4" key="1">
    <citation type="submission" date="2019-04" db="EMBL/GenBank/DDBJ databases">
        <title>Geobacter ruber sp. nov., ferric-reducing bacteria isolated from paddy soil.</title>
        <authorList>
            <person name="Xu Z."/>
            <person name="Masuda Y."/>
            <person name="Itoh H."/>
            <person name="Senoo K."/>
        </authorList>
    </citation>
    <scope>NUCLEOTIDE SEQUENCE [LARGE SCALE GENOMIC DNA]</scope>
    <source>
        <strain evidence="3 4">Red88</strain>
    </source>
</reference>
<evidence type="ECO:0000313" key="3">
    <source>
        <dbReference type="EMBL" id="KAA0894233.1"/>
    </source>
</evidence>
<sequence>MALKREDVIRTAEVLHKRGEAPTQEAVRKALGGGSYSTIGAGLREWHEKQSQKRSGQAKGFTLDLEKIINIEAIMAAAKAHAQAEFSAERSANKVRVESLERELAAANSKLDDMEELVTLAQADADVAKARVVESEKLAAVLQSRIEYMQENDSALNQRLSEMMELKTEAVIGLKALEKEKIRLKEQMFSMMDKNEELGKDLAAADRKLAASAEAVKVLKEQLAEQKAKGE</sequence>
<dbReference type="InterPro" id="IPR021104">
    <property type="entry name" value="KfrA_DNA-bd_N"/>
</dbReference>
<accession>A0A5A9XNR7</accession>
<evidence type="ECO:0000259" key="2">
    <source>
        <dbReference type="Pfam" id="PF11740"/>
    </source>
</evidence>
<evidence type="ECO:0000256" key="1">
    <source>
        <dbReference type="SAM" id="Coils"/>
    </source>
</evidence>
<feature type="coiled-coil region" evidence="1">
    <location>
        <begin position="90"/>
        <end position="131"/>
    </location>
</feature>
<feature type="coiled-coil region" evidence="1">
    <location>
        <begin position="174"/>
        <end position="229"/>
    </location>
</feature>
<dbReference type="GO" id="GO:0003677">
    <property type="term" value="F:DNA binding"/>
    <property type="evidence" value="ECO:0007669"/>
    <property type="project" value="UniProtKB-KW"/>
</dbReference>
<protein>
    <submittedName>
        <fullName evidence="3">DNA-binding protein</fullName>
    </submittedName>
</protein>